<organism evidence="3 4">
    <name type="scientific">Acetobacter suratthaniensis</name>
    <dbReference type="NCBI Taxonomy" id="1502841"/>
    <lineage>
        <taxon>Bacteria</taxon>
        <taxon>Pseudomonadati</taxon>
        <taxon>Pseudomonadota</taxon>
        <taxon>Alphaproteobacteria</taxon>
        <taxon>Acetobacterales</taxon>
        <taxon>Acetobacteraceae</taxon>
        <taxon>Acetobacter</taxon>
    </lineage>
</organism>
<evidence type="ECO:0000259" key="2">
    <source>
        <dbReference type="Pfam" id="PF13628"/>
    </source>
</evidence>
<name>A0ABS3LMG0_9PROT</name>
<protein>
    <submittedName>
        <fullName evidence="3">DUF4142 domain-containing protein</fullName>
    </submittedName>
</protein>
<evidence type="ECO:0000256" key="1">
    <source>
        <dbReference type="SAM" id="SignalP"/>
    </source>
</evidence>
<evidence type="ECO:0000313" key="3">
    <source>
        <dbReference type="EMBL" id="MBO1328561.1"/>
    </source>
</evidence>
<reference evidence="3 4" key="1">
    <citation type="submission" date="2021-03" db="EMBL/GenBank/DDBJ databases">
        <title>The complete genome sequence of Acetobacter suratthaniensis TBRC 1719.</title>
        <authorList>
            <person name="Charoenyingcharoen P."/>
            <person name="Yukphan P."/>
        </authorList>
    </citation>
    <scope>NUCLEOTIDE SEQUENCE [LARGE SCALE GENOMIC DNA]</scope>
    <source>
        <strain evidence="3 4">TBRC 1719</strain>
    </source>
</reference>
<dbReference type="Proteomes" id="UP000664399">
    <property type="component" value="Unassembled WGS sequence"/>
</dbReference>
<comment type="caution">
    <text evidence="3">The sequence shown here is derived from an EMBL/GenBank/DDBJ whole genome shotgun (WGS) entry which is preliminary data.</text>
</comment>
<dbReference type="InterPro" id="IPR012347">
    <property type="entry name" value="Ferritin-like"/>
</dbReference>
<proteinExistence type="predicted"/>
<feature type="signal peptide" evidence="1">
    <location>
        <begin position="1"/>
        <end position="28"/>
    </location>
</feature>
<dbReference type="EMBL" id="JAFVMG010000008">
    <property type="protein sequence ID" value="MBO1328561.1"/>
    <property type="molecule type" value="Genomic_DNA"/>
</dbReference>
<dbReference type="Pfam" id="PF13628">
    <property type="entry name" value="DUF4142"/>
    <property type="match status" value="1"/>
</dbReference>
<sequence length="181" mass="19459">MSPASRFRLHALLPFMTSLLALSACTHAQPPAPPLPPLKAMAATLTPADIAFIQQLNTMNIVQSATAASAKTNAARSDLATLGATILQDTAAQKTALAKLLTTHAITLPTTAPKEDQTLIKRLQTLHGAAFDRQYLRYLSREITRMKAVLDAEIIASSNMDLVKLAKDINTKLAAYQAQIQ</sequence>
<dbReference type="PROSITE" id="PS51257">
    <property type="entry name" value="PROKAR_LIPOPROTEIN"/>
    <property type="match status" value="1"/>
</dbReference>
<keyword evidence="1" id="KW-0732">Signal</keyword>
<gene>
    <name evidence="3" type="ORF">J2D75_08730</name>
</gene>
<dbReference type="RefSeq" id="WP_207854400.1">
    <property type="nucleotide sequence ID" value="NZ_JAFVMG010000008.1"/>
</dbReference>
<keyword evidence="4" id="KW-1185">Reference proteome</keyword>
<evidence type="ECO:0000313" key="4">
    <source>
        <dbReference type="Proteomes" id="UP000664399"/>
    </source>
</evidence>
<accession>A0ABS3LMG0</accession>
<feature type="chain" id="PRO_5047132630" evidence="1">
    <location>
        <begin position="29"/>
        <end position="181"/>
    </location>
</feature>
<dbReference type="InterPro" id="IPR025419">
    <property type="entry name" value="DUF4142"/>
</dbReference>
<feature type="domain" description="DUF4142" evidence="2">
    <location>
        <begin position="48"/>
        <end position="180"/>
    </location>
</feature>
<dbReference type="Gene3D" id="1.20.1260.10">
    <property type="match status" value="1"/>
</dbReference>